<feature type="coiled-coil region" evidence="1">
    <location>
        <begin position="418"/>
        <end position="445"/>
    </location>
</feature>
<evidence type="ECO:0000313" key="3">
    <source>
        <dbReference type="Proteomes" id="UP000321378"/>
    </source>
</evidence>
<dbReference type="GO" id="GO:0003824">
    <property type="term" value="F:catalytic activity"/>
    <property type="evidence" value="ECO:0007669"/>
    <property type="project" value="UniProtKB-ARBA"/>
</dbReference>
<protein>
    <submittedName>
        <fullName evidence="2">Uncharacterized protein</fullName>
    </submittedName>
</protein>
<evidence type="ECO:0000313" key="2">
    <source>
        <dbReference type="EMBL" id="BBM51501.1"/>
    </source>
</evidence>
<dbReference type="Proteomes" id="UP000321378">
    <property type="component" value="Chromosome"/>
</dbReference>
<sequence>MISSLQQVWEVGRGLRHARHKEEYLGSGLKTATGTAGLISSIGGDFVSSGLSLNYSNSRTSHHREESTSVGSNLYVANGVEYNGSNLHTRGLNIQNDGDTIYNLTGSIIKEAGVSTVKENSSSRGYGITISQDTFNSAGQVQNVLKPSTRVITPSISDEKSRTAGTYYNQGQDVTKGNSHYNVAGDVKITGVDVKTGSVSGTVGGKMTVESVQDKVDSESRGYSLSYGIGIGNHTVVRNGKPVQANGVYTSSIGAGYSSGNTAQRTTNTVAGFTADSGILDVKGKVRQVGSVIDGNFTLNSGGYEHEDLKDVDKSRNIGINMTFTPGVTEIYRNGRLTGEAAGGVAIGTRLNYSDTDYVAKVKATVGEVTGITVNGEKADLSGVNRDINNMVEVEKDKKILPVEYDLGTEYWATNYGREKFNNDVAQAKNKVERVSEIMKAVIENEDKNIGLYYRDRIDYEKTRDDLERAGLSDGFILDETIAQMMAEVAAQQNIDDLQIISLNDPNIKEVVGADAIAGRAYHVGNGKVVIVAENIQDFADAMGTIAEEGRHIYHRNNNGLEDSEDYASFYGRQFERYFNKRAKDTPLYMIGSNLAYNAGQLGNDWENSYVFISIQGGGGAGFLINGKLVGSVGISIDDKSNKVFFASLTGSAGLGFGASGGLGMAVGYNPDPKKNAKSVLGLMGGAGAAITGVALSGGFDVDLAGTIIGNIGAGTKYGWQGSVDANLGYTWEISRETFYKILKFFNISSSNIDKVEKDMIKRMK</sequence>
<reference evidence="2 3" key="1">
    <citation type="submission" date="2019-07" db="EMBL/GenBank/DDBJ databases">
        <title>Complete Genome Sequence of Leptotrichia trevisanii Strain JMUB3935.</title>
        <authorList>
            <person name="Watanabe S."/>
            <person name="Cui L."/>
        </authorList>
    </citation>
    <scope>NUCLEOTIDE SEQUENCE [LARGE SCALE GENOMIC DNA]</scope>
    <source>
        <strain evidence="2 3">JMUB3935</strain>
    </source>
</reference>
<evidence type="ECO:0000256" key="1">
    <source>
        <dbReference type="SAM" id="Coils"/>
    </source>
</evidence>
<proteinExistence type="predicted"/>
<dbReference type="AlphaFoldDB" id="A0A510KLI3"/>
<gene>
    <name evidence="2" type="ORF">JMUB3935_0468</name>
</gene>
<name>A0A510KLI3_9FUSO</name>
<dbReference type="InterPro" id="IPR025157">
    <property type="entry name" value="Hemagglutinin_rpt"/>
</dbReference>
<dbReference type="RefSeq" id="WP_146995985.1">
    <property type="nucleotide sequence ID" value="NZ_AP019840.1"/>
</dbReference>
<accession>A0A510KLI3</accession>
<organism evidence="2 3">
    <name type="scientific">Leptotrichia trevisanii</name>
    <dbReference type="NCBI Taxonomy" id="109328"/>
    <lineage>
        <taxon>Bacteria</taxon>
        <taxon>Fusobacteriati</taxon>
        <taxon>Fusobacteriota</taxon>
        <taxon>Fusobacteriia</taxon>
        <taxon>Fusobacteriales</taxon>
        <taxon>Leptotrichiaceae</taxon>
        <taxon>Leptotrichia</taxon>
    </lineage>
</organism>
<dbReference type="EMBL" id="AP019840">
    <property type="protein sequence ID" value="BBM51501.1"/>
    <property type="molecule type" value="Genomic_DNA"/>
</dbReference>
<dbReference type="Pfam" id="PF13332">
    <property type="entry name" value="Fil_haemagg_2"/>
    <property type="match status" value="1"/>
</dbReference>
<keyword evidence="1" id="KW-0175">Coiled coil</keyword>